<dbReference type="AlphaFoldDB" id="A0A2D6YJ51"/>
<protein>
    <recommendedName>
        <fullName evidence="3">Nuclear transport factor 2 family protein</fullName>
    </recommendedName>
</protein>
<organism evidence="1 2">
    <name type="scientific">SAR324 cluster bacterium</name>
    <dbReference type="NCBI Taxonomy" id="2024889"/>
    <lineage>
        <taxon>Bacteria</taxon>
        <taxon>Deltaproteobacteria</taxon>
        <taxon>SAR324 cluster</taxon>
    </lineage>
</organism>
<proteinExistence type="predicted"/>
<name>A0A2D6YJ51_9DELT</name>
<dbReference type="EMBL" id="NZEX01000083">
    <property type="protein sequence ID" value="MAH63227.1"/>
    <property type="molecule type" value="Genomic_DNA"/>
</dbReference>
<reference evidence="2" key="1">
    <citation type="submission" date="2017-09" db="EMBL/GenBank/DDBJ databases">
        <title>The Reconstruction of 2,631 Draft Metagenome-Assembled Genomes from the Global Oceans.</title>
        <authorList>
            <person name="Tully B.J."/>
            <person name="Graham E.D."/>
            <person name="Heidelberg J.F."/>
        </authorList>
    </citation>
    <scope>NUCLEOTIDE SEQUENCE [LARGE SCALE GENOMIC DNA]</scope>
</reference>
<evidence type="ECO:0000313" key="1">
    <source>
        <dbReference type="EMBL" id="MAH63227.1"/>
    </source>
</evidence>
<dbReference type="Proteomes" id="UP000226525">
    <property type="component" value="Unassembled WGS sequence"/>
</dbReference>
<evidence type="ECO:0008006" key="3">
    <source>
        <dbReference type="Google" id="ProtNLM"/>
    </source>
</evidence>
<evidence type="ECO:0000313" key="2">
    <source>
        <dbReference type="Proteomes" id="UP000226525"/>
    </source>
</evidence>
<accession>A0A2D6YJ51</accession>
<sequence length="133" mass="15549">MTKAETFIKAWELVITKEDSSLVDKIYHPDYCSFDPVAGVEVNLESDKQVMLTLRHDLILTRSISVSESDDLVRLQRYNRYRDIDIFNSVTTSVHYKDGKIVSQESVIEELDKDPSEDQDWNWEDFDWKLGAE</sequence>
<comment type="caution">
    <text evidence="1">The sequence shown here is derived from an EMBL/GenBank/DDBJ whole genome shotgun (WGS) entry which is preliminary data.</text>
</comment>
<gene>
    <name evidence="1" type="ORF">CMN54_07260</name>
</gene>